<accession>A0ABT3L1E1</accession>
<gene>
    <name evidence="2" type="ORF">K4A83_03375</name>
</gene>
<dbReference type="RefSeq" id="WP_265262992.1">
    <property type="nucleotide sequence ID" value="NZ_JAIHOM010000011.1"/>
</dbReference>
<dbReference type="Proteomes" id="UP001526426">
    <property type="component" value="Unassembled WGS sequence"/>
</dbReference>
<evidence type="ECO:0000313" key="2">
    <source>
        <dbReference type="EMBL" id="MCW6035316.1"/>
    </source>
</evidence>
<feature type="domain" description="DUF4332" evidence="1">
    <location>
        <begin position="22"/>
        <end position="140"/>
    </location>
</feature>
<dbReference type="InterPro" id="IPR025567">
    <property type="entry name" value="DUF4332"/>
</dbReference>
<keyword evidence="3" id="KW-1185">Reference proteome</keyword>
<comment type="caution">
    <text evidence="2">The sequence shown here is derived from an EMBL/GenBank/DDBJ whole genome shotgun (WGS) entry which is preliminary data.</text>
</comment>
<proteinExistence type="predicted"/>
<evidence type="ECO:0000259" key="1">
    <source>
        <dbReference type="Pfam" id="PF14229"/>
    </source>
</evidence>
<organism evidence="2 3">
    <name type="scientific">Spirulina subsalsa FACHB-351</name>
    <dbReference type="NCBI Taxonomy" id="234711"/>
    <lineage>
        <taxon>Bacteria</taxon>
        <taxon>Bacillati</taxon>
        <taxon>Cyanobacteriota</taxon>
        <taxon>Cyanophyceae</taxon>
        <taxon>Spirulinales</taxon>
        <taxon>Spirulinaceae</taxon>
        <taxon>Spirulina</taxon>
    </lineage>
</organism>
<evidence type="ECO:0000313" key="3">
    <source>
        <dbReference type="Proteomes" id="UP001526426"/>
    </source>
</evidence>
<protein>
    <submittedName>
        <fullName evidence="2">DUF4332 domain-containing protein</fullName>
    </submittedName>
</protein>
<dbReference type="EMBL" id="JAIHOM010000011">
    <property type="protein sequence ID" value="MCW6035316.1"/>
    <property type="molecule type" value="Genomic_DNA"/>
</dbReference>
<name>A0ABT3L1E1_9CYAN</name>
<sequence>MPPASNRVTIQACSWDLEQLPGLNEELHRQFQSLGLETTTALLHEGTTPEQCNAIASQLHLPLQQVKKWVAMSDLARLPSVGCEYCGILLHSGIASVSQLAHTPVHRLHRQILRMQVSTLQRRDLCPPVQEVQKWVREAQVLQS</sequence>
<dbReference type="Pfam" id="PF14229">
    <property type="entry name" value="DUF4332"/>
    <property type="match status" value="1"/>
</dbReference>
<reference evidence="2 3" key="1">
    <citation type="submission" date="2021-08" db="EMBL/GenBank/DDBJ databases">
        <title>Draft genome sequence of Spirulina subsalsa with high tolerance to salinity and hype-accumulation of phycocyanin.</title>
        <authorList>
            <person name="Pei H."/>
            <person name="Jiang L."/>
        </authorList>
    </citation>
    <scope>NUCLEOTIDE SEQUENCE [LARGE SCALE GENOMIC DNA]</scope>
    <source>
        <strain evidence="2 3">FACHB-351</strain>
    </source>
</reference>